<reference evidence="1 2" key="1">
    <citation type="submission" date="2020-11" db="EMBL/GenBank/DDBJ databases">
        <title>Insectihabitans protaetiae gen. nov. sp. nov. and Insectihabitans allomyrinae sp. nov., isolated from larvae of Protaetia brevitarsis seulensis and Allomyrina dichotoma, respectively.</title>
        <authorList>
            <person name="Lee S.D."/>
            <person name="Byeon Y.-S."/>
            <person name="Kim S.-M."/>
            <person name="Yang H.L."/>
            <person name="Kim I.S."/>
        </authorList>
    </citation>
    <scope>NUCLEOTIDE SEQUENCE [LARGE SCALE GENOMIC DNA]</scope>
    <source>
        <strain evidence="1 2">BWR-B9</strain>
    </source>
</reference>
<name>A0ABS1IPP0_9GAMM</name>
<dbReference type="RefSeq" id="WP_218466397.1">
    <property type="nucleotide sequence ID" value="NZ_JADRCR010000002.1"/>
</dbReference>
<sequence>MKRKRLKVVAGNVLDYFISRNNDISGYWAMGVLCMYPCNLDHPLLEIF</sequence>
<accession>A0ABS1IPP0</accession>
<dbReference type="Proteomes" id="UP001296921">
    <property type="component" value="Unassembled WGS sequence"/>
</dbReference>
<dbReference type="EMBL" id="JADRCR010000002">
    <property type="protein sequence ID" value="MBK5143506.1"/>
    <property type="molecule type" value="Genomic_DNA"/>
</dbReference>
<gene>
    <name evidence="1" type="ORF">I2494_07205</name>
</gene>
<keyword evidence="2" id="KW-1185">Reference proteome</keyword>
<comment type="caution">
    <text evidence="1">The sequence shown here is derived from an EMBL/GenBank/DDBJ whole genome shotgun (WGS) entry which is preliminary data.</text>
</comment>
<proteinExistence type="predicted"/>
<organism evidence="1 2">
    <name type="scientific">Limnobaculum allomyrinae</name>
    <dbReference type="NCBI Taxonomy" id="2791986"/>
    <lineage>
        <taxon>Bacteria</taxon>
        <taxon>Pseudomonadati</taxon>
        <taxon>Pseudomonadota</taxon>
        <taxon>Gammaproteobacteria</taxon>
        <taxon>Enterobacterales</taxon>
        <taxon>Budviciaceae</taxon>
        <taxon>Limnobaculum</taxon>
    </lineage>
</organism>
<protein>
    <submittedName>
        <fullName evidence="1">Uncharacterized protein</fullName>
    </submittedName>
</protein>
<evidence type="ECO:0000313" key="1">
    <source>
        <dbReference type="EMBL" id="MBK5143506.1"/>
    </source>
</evidence>
<evidence type="ECO:0000313" key="2">
    <source>
        <dbReference type="Proteomes" id="UP001296921"/>
    </source>
</evidence>